<reference evidence="1" key="1">
    <citation type="submission" date="2014-11" db="EMBL/GenBank/DDBJ databases">
        <authorList>
            <person name="Amaro Gonzalez C."/>
        </authorList>
    </citation>
    <scope>NUCLEOTIDE SEQUENCE</scope>
</reference>
<name>A0A0E9R8I3_ANGAN</name>
<dbReference type="EMBL" id="GBXM01083121">
    <property type="protein sequence ID" value="JAH25456.1"/>
    <property type="molecule type" value="Transcribed_RNA"/>
</dbReference>
<evidence type="ECO:0000313" key="1">
    <source>
        <dbReference type="EMBL" id="JAH25456.1"/>
    </source>
</evidence>
<dbReference type="AlphaFoldDB" id="A0A0E9R8I3"/>
<sequence>MGTFQAHMKVFNLNIQPPPS</sequence>
<protein>
    <submittedName>
        <fullName evidence="1">Uncharacterized protein</fullName>
    </submittedName>
</protein>
<reference evidence="1" key="2">
    <citation type="journal article" date="2015" name="Fish Shellfish Immunol.">
        <title>Early steps in the European eel (Anguilla anguilla)-Vibrio vulnificus interaction in the gills: Role of the RtxA13 toxin.</title>
        <authorList>
            <person name="Callol A."/>
            <person name="Pajuelo D."/>
            <person name="Ebbesson L."/>
            <person name="Teles M."/>
            <person name="MacKenzie S."/>
            <person name="Amaro C."/>
        </authorList>
    </citation>
    <scope>NUCLEOTIDE SEQUENCE</scope>
</reference>
<organism evidence="1">
    <name type="scientific">Anguilla anguilla</name>
    <name type="common">European freshwater eel</name>
    <name type="synonym">Muraena anguilla</name>
    <dbReference type="NCBI Taxonomy" id="7936"/>
    <lineage>
        <taxon>Eukaryota</taxon>
        <taxon>Metazoa</taxon>
        <taxon>Chordata</taxon>
        <taxon>Craniata</taxon>
        <taxon>Vertebrata</taxon>
        <taxon>Euteleostomi</taxon>
        <taxon>Actinopterygii</taxon>
        <taxon>Neopterygii</taxon>
        <taxon>Teleostei</taxon>
        <taxon>Anguilliformes</taxon>
        <taxon>Anguillidae</taxon>
        <taxon>Anguilla</taxon>
    </lineage>
</organism>
<proteinExistence type="predicted"/>
<accession>A0A0E9R8I3</accession>
<dbReference type="EMBL" id="GBXM01060564">
    <property type="protein sequence ID" value="JAH48013.1"/>
    <property type="molecule type" value="Transcribed_RNA"/>
</dbReference>